<evidence type="ECO:0000256" key="2">
    <source>
        <dbReference type="ARBA" id="ARBA00022692"/>
    </source>
</evidence>
<dbReference type="Pfam" id="PF01094">
    <property type="entry name" value="ANF_receptor"/>
    <property type="match status" value="1"/>
</dbReference>
<keyword evidence="4" id="KW-0472">Membrane</keyword>
<dbReference type="GO" id="GO:0016020">
    <property type="term" value="C:membrane"/>
    <property type="evidence" value="ECO:0007669"/>
    <property type="project" value="UniProtKB-SubCell"/>
</dbReference>
<dbReference type="InterPro" id="IPR000337">
    <property type="entry name" value="GPCR_3"/>
</dbReference>
<dbReference type="PRINTS" id="PR00248">
    <property type="entry name" value="GPCRMGR"/>
</dbReference>
<dbReference type="EMBL" id="UINC01105832">
    <property type="protein sequence ID" value="SVC70071.1"/>
    <property type="molecule type" value="Genomic_DNA"/>
</dbReference>
<protein>
    <recommendedName>
        <fullName evidence="7">Receptor ligand binding region domain-containing protein</fullName>
    </recommendedName>
</protein>
<comment type="subcellular location">
    <subcellularLocation>
        <location evidence="1">Membrane</location>
        <topology evidence="1">Multi-pass membrane protein</topology>
    </subcellularLocation>
</comment>
<evidence type="ECO:0000259" key="7">
    <source>
        <dbReference type="Pfam" id="PF01094"/>
    </source>
</evidence>
<dbReference type="InterPro" id="IPR051010">
    <property type="entry name" value="BCAA_transport"/>
</dbReference>
<dbReference type="AlphaFoldDB" id="A0A382PDV6"/>
<accession>A0A382PDV6</accession>
<evidence type="ECO:0000256" key="6">
    <source>
        <dbReference type="ARBA" id="ARBA00023180"/>
    </source>
</evidence>
<evidence type="ECO:0000313" key="8">
    <source>
        <dbReference type="EMBL" id="SVC70071.1"/>
    </source>
</evidence>
<dbReference type="Gene3D" id="3.40.50.2300">
    <property type="match status" value="2"/>
</dbReference>
<feature type="domain" description="Receptor ligand binding region" evidence="7">
    <location>
        <begin position="58"/>
        <end position="268"/>
    </location>
</feature>
<gene>
    <name evidence="8" type="ORF">METZ01_LOCUS322925</name>
</gene>
<keyword evidence="6" id="KW-0325">Glycoprotein</keyword>
<keyword evidence="5" id="KW-0675">Receptor</keyword>
<dbReference type="GO" id="GO:0004930">
    <property type="term" value="F:G protein-coupled receptor activity"/>
    <property type="evidence" value="ECO:0007669"/>
    <property type="project" value="InterPro"/>
</dbReference>
<proteinExistence type="predicted"/>
<dbReference type="InterPro" id="IPR028082">
    <property type="entry name" value="Peripla_BP_I"/>
</dbReference>
<reference evidence="8" key="1">
    <citation type="submission" date="2018-05" db="EMBL/GenBank/DDBJ databases">
        <authorList>
            <person name="Lanie J.A."/>
            <person name="Ng W.-L."/>
            <person name="Kazmierczak K.M."/>
            <person name="Andrzejewski T.M."/>
            <person name="Davidsen T.M."/>
            <person name="Wayne K.J."/>
            <person name="Tettelin H."/>
            <person name="Glass J.I."/>
            <person name="Rusch D."/>
            <person name="Podicherti R."/>
            <person name="Tsui H.-C.T."/>
            <person name="Winkler M.E."/>
        </authorList>
    </citation>
    <scope>NUCLEOTIDE SEQUENCE</scope>
</reference>
<dbReference type="PANTHER" id="PTHR30483">
    <property type="entry name" value="LEUCINE-SPECIFIC-BINDING PROTEIN"/>
    <property type="match status" value="1"/>
</dbReference>
<feature type="non-terminal residue" evidence="8">
    <location>
        <position position="310"/>
    </location>
</feature>
<dbReference type="InterPro" id="IPR001828">
    <property type="entry name" value="ANF_lig-bd_rcpt"/>
</dbReference>
<evidence type="ECO:0000256" key="1">
    <source>
        <dbReference type="ARBA" id="ARBA00004141"/>
    </source>
</evidence>
<evidence type="ECO:0000256" key="4">
    <source>
        <dbReference type="ARBA" id="ARBA00023136"/>
    </source>
</evidence>
<keyword evidence="2" id="KW-0812">Transmembrane</keyword>
<dbReference type="SUPFAM" id="SSF53822">
    <property type="entry name" value="Periplasmic binding protein-like I"/>
    <property type="match status" value="1"/>
</dbReference>
<keyword evidence="3" id="KW-1133">Transmembrane helix</keyword>
<organism evidence="8">
    <name type="scientific">marine metagenome</name>
    <dbReference type="NCBI Taxonomy" id="408172"/>
    <lineage>
        <taxon>unclassified sequences</taxon>
        <taxon>metagenomes</taxon>
        <taxon>ecological metagenomes</taxon>
    </lineage>
</organism>
<dbReference type="PANTHER" id="PTHR30483:SF6">
    <property type="entry name" value="PERIPLASMIC BINDING PROTEIN OF ABC TRANSPORTER FOR NATURAL AMINO ACIDS"/>
    <property type="match status" value="1"/>
</dbReference>
<evidence type="ECO:0000256" key="5">
    <source>
        <dbReference type="ARBA" id="ARBA00023170"/>
    </source>
</evidence>
<name>A0A382PDV6_9ZZZZ</name>
<sequence length="310" mass="32276">MNRNTALLVALVLLSSSAIPISVSAEGSESRDPPTVKIGFLVPSTGPIAVYGPGFSAAGDIAEDHINAMQSQYNFEIVEVDSACDGSQGASAAQSLVDAGVVAAAGAACSGASMGANSVLSYYGIPQVSYASTNPGLSDDSSYPGFMRVVPSDAMQGHALSYALNQTGDTYPAIVHVNDYYGSGLADAFTDAHGSSNICSQLWYDEFEHADDDDFSDEVYSLMGDGCDSVVMVSYGQDGAALVEELRDWGFTGSIVGGDGIAEGGWPDNYFDYPSEANGVHAVKPVYPGPQTNLQTAFDYECSQDSDCDS</sequence>
<evidence type="ECO:0000256" key="3">
    <source>
        <dbReference type="ARBA" id="ARBA00022989"/>
    </source>
</evidence>